<evidence type="ECO:0000256" key="1">
    <source>
        <dbReference type="SAM" id="MobiDB-lite"/>
    </source>
</evidence>
<dbReference type="AlphaFoldDB" id="A0A3S1BY23"/>
<evidence type="ECO:0000256" key="2">
    <source>
        <dbReference type="SAM" id="Phobius"/>
    </source>
</evidence>
<name>A0A3S1BY23_ELYCH</name>
<protein>
    <submittedName>
        <fullName evidence="3">Uncharacterized protein</fullName>
    </submittedName>
</protein>
<reference evidence="3 4" key="1">
    <citation type="submission" date="2019-01" db="EMBL/GenBank/DDBJ databases">
        <title>A draft genome assembly of the solar-powered sea slug Elysia chlorotica.</title>
        <authorList>
            <person name="Cai H."/>
            <person name="Li Q."/>
            <person name="Fang X."/>
            <person name="Li J."/>
            <person name="Curtis N.E."/>
            <person name="Altenburger A."/>
            <person name="Shibata T."/>
            <person name="Feng M."/>
            <person name="Maeda T."/>
            <person name="Schwartz J.A."/>
            <person name="Shigenobu S."/>
            <person name="Lundholm N."/>
            <person name="Nishiyama T."/>
            <person name="Yang H."/>
            <person name="Hasebe M."/>
            <person name="Li S."/>
            <person name="Pierce S.K."/>
            <person name="Wang J."/>
        </authorList>
    </citation>
    <scope>NUCLEOTIDE SEQUENCE [LARGE SCALE GENOMIC DNA]</scope>
    <source>
        <strain evidence="3">EC2010</strain>
        <tissue evidence="3">Whole organism of an adult</tissue>
    </source>
</reference>
<feature type="transmembrane region" description="Helical" evidence="2">
    <location>
        <begin position="27"/>
        <end position="55"/>
    </location>
</feature>
<keyword evidence="4" id="KW-1185">Reference proteome</keyword>
<dbReference type="Proteomes" id="UP000271974">
    <property type="component" value="Unassembled WGS sequence"/>
</dbReference>
<feature type="transmembrane region" description="Helical" evidence="2">
    <location>
        <begin position="123"/>
        <end position="144"/>
    </location>
</feature>
<dbReference type="EMBL" id="RQTK01000007">
    <property type="protein sequence ID" value="RUS91724.1"/>
    <property type="molecule type" value="Genomic_DNA"/>
</dbReference>
<gene>
    <name evidence="3" type="ORF">EGW08_000550</name>
</gene>
<feature type="region of interest" description="Disordered" evidence="1">
    <location>
        <begin position="186"/>
        <end position="206"/>
    </location>
</feature>
<accession>A0A3S1BY23</accession>
<dbReference type="STRING" id="188477.A0A3S1BY23"/>
<proteinExistence type="predicted"/>
<keyword evidence="2" id="KW-0812">Transmembrane</keyword>
<organism evidence="3 4">
    <name type="scientific">Elysia chlorotica</name>
    <name type="common">Eastern emerald elysia</name>
    <name type="synonym">Sea slug</name>
    <dbReference type="NCBI Taxonomy" id="188477"/>
    <lineage>
        <taxon>Eukaryota</taxon>
        <taxon>Metazoa</taxon>
        <taxon>Spiralia</taxon>
        <taxon>Lophotrochozoa</taxon>
        <taxon>Mollusca</taxon>
        <taxon>Gastropoda</taxon>
        <taxon>Heterobranchia</taxon>
        <taxon>Euthyneura</taxon>
        <taxon>Panpulmonata</taxon>
        <taxon>Sacoglossa</taxon>
        <taxon>Placobranchoidea</taxon>
        <taxon>Plakobranchidae</taxon>
        <taxon>Elysia</taxon>
    </lineage>
</organism>
<evidence type="ECO:0000313" key="3">
    <source>
        <dbReference type="EMBL" id="RUS91724.1"/>
    </source>
</evidence>
<evidence type="ECO:0000313" key="4">
    <source>
        <dbReference type="Proteomes" id="UP000271974"/>
    </source>
</evidence>
<keyword evidence="2" id="KW-1133">Transmembrane helix</keyword>
<keyword evidence="2" id="KW-0472">Membrane</keyword>
<feature type="compositionally biased region" description="Polar residues" evidence="1">
    <location>
        <begin position="189"/>
        <end position="206"/>
    </location>
</feature>
<sequence>MSRKEGKKFLAVGHYETFIMAVSHENIITIIIVIIITIIIIVVIITIIMVFVVFIKAMLCTKKKNRDNKRKGHALVELIGARSAFWEMGRENESTVLCDLTQQSLNNGHQPYLTCPPLYPTPIQLVVVFEMFIPLVLFVILLLIREKLPASKQAITRTHAMALPSTGLLSLIQMFCDGDGDLDPHGFRNGTTERSVPGSTATSTTTNLYNHYQY</sequence>
<comment type="caution">
    <text evidence="3">The sequence shown here is derived from an EMBL/GenBank/DDBJ whole genome shotgun (WGS) entry which is preliminary data.</text>
</comment>